<reference evidence="2 3" key="1">
    <citation type="submission" date="2020-08" db="EMBL/GenBank/DDBJ databases">
        <authorList>
            <person name="Xu S."/>
            <person name="Li A."/>
        </authorList>
    </citation>
    <scope>NUCLEOTIDE SEQUENCE [LARGE SCALE GENOMIC DNA]</scope>
    <source>
        <strain evidence="2 3">119BY6-57</strain>
    </source>
</reference>
<evidence type="ECO:0000313" key="2">
    <source>
        <dbReference type="EMBL" id="MBB1062007.1"/>
    </source>
</evidence>
<keyword evidence="3" id="KW-1185">Reference proteome</keyword>
<feature type="signal peptide" evidence="1">
    <location>
        <begin position="1"/>
        <end position="18"/>
    </location>
</feature>
<name>A0A7W3TPB4_9GAMM</name>
<feature type="chain" id="PRO_5031397721" evidence="1">
    <location>
        <begin position="19"/>
        <end position="119"/>
    </location>
</feature>
<sequence>MKKEALAACLAIALAACAASGTRPDAPRLDATSDASAQSSFKQMIEALPGEQRIQLQLAMVAINLKDVKSAYEVVNDPSLQSPSIVRIKEEVDGMTAQEIIDYAAEVADMQMEVEVGPG</sequence>
<comment type="caution">
    <text evidence="2">The sequence shown here is derived from an EMBL/GenBank/DDBJ whole genome shotgun (WGS) entry which is preliminary data.</text>
</comment>
<dbReference type="EMBL" id="JACHTF010000022">
    <property type="protein sequence ID" value="MBB1062007.1"/>
    <property type="molecule type" value="Genomic_DNA"/>
</dbReference>
<evidence type="ECO:0000313" key="3">
    <source>
        <dbReference type="Proteomes" id="UP000523196"/>
    </source>
</evidence>
<gene>
    <name evidence="2" type="ORF">H4F98_15645</name>
</gene>
<accession>A0A7W3TPB4</accession>
<dbReference type="PROSITE" id="PS51257">
    <property type="entry name" value="PROKAR_LIPOPROTEIN"/>
    <property type="match status" value="1"/>
</dbReference>
<dbReference type="InterPro" id="IPR046516">
    <property type="entry name" value="DUF6694"/>
</dbReference>
<dbReference type="Pfam" id="PF20404">
    <property type="entry name" value="DUF6694"/>
    <property type="match status" value="1"/>
</dbReference>
<evidence type="ECO:0000256" key="1">
    <source>
        <dbReference type="SAM" id="SignalP"/>
    </source>
</evidence>
<protein>
    <submittedName>
        <fullName evidence="2">Uncharacterized protein</fullName>
    </submittedName>
</protein>
<dbReference type="RefSeq" id="WP_182688768.1">
    <property type="nucleotide sequence ID" value="NZ_JACHTF010000022.1"/>
</dbReference>
<organism evidence="2 3">
    <name type="scientific">Marilutibacter spongiae</name>
    <dbReference type="NCBI Taxonomy" id="2025720"/>
    <lineage>
        <taxon>Bacteria</taxon>
        <taxon>Pseudomonadati</taxon>
        <taxon>Pseudomonadota</taxon>
        <taxon>Gammaproteobacteria</taxon>
        <taxon>Lysobacterales</taxon>
        <taxon>Lysobacteraceae</taxon>
        <taxon>Marilutibacter</taxon>
    </lineage>
</organism>
<proteinExistence type="predicted"/>
<dbReference type="AlphaFoldDB" id="A0A7W3TPB4"/>
<dbReference type="Proteomes" id="UP000523196">
    <property type="component" value="Unassembled WGS sequence"/>
</dbReference>
<keyword evidence="1" id="KW-0732">Signal</keyword>